<proteinExistence type="predicted"/>
<evidence type="ECO:0000313" key="2">
    <source>
        <dbReference type="EMBL" id="GAA0608051.1"/>
    </source>
</evidence>
<keyword evidence="1" id="KW-1133">Transmembrane helix</keyword>
<evidence type="ECO:0000313" key="3">
    <source>
        <dbReference type="Proteomes" id="UP001500866"/>
    </source>
</evidence>
<keyword evidence="1" id="KW-0812">Transmembrane</keyword>
<sequence length="189" mass="22315">MSEKEQELYQQIYHLKEQLGGLITEYWKLYSNPGTMFFWINILTVLIPLIIWFIVVDRKNIFRIAFFGYSNHILWVTVDSYLTSNNYFNHIHSLSYLLPQGITVSSVLFPVFFMLLYQYCMKRNKNFWVYSLIGSFVFAYGFGSLAEAVDMARFHKGMNLFILALIDVAVVFIAYAMTLLFQKIRRTDD</sequence>
<feature type="transmembrane region" description="Helical" evidence="1">
    <location>
        <begin position="61"/>
        <end position="78"/>
    </location>
</feature>
<protein>
    <submittedName>
        <fullName evidence="2">Uncharacterized protein</fullName>
    </submittedName>
</protein>
<keyword evidence="1" id="KW-0472">Membrane</keyword>
<feature type="transmembrane region" description="Helical" evidence="1">
    <location>
        <begin position="127"/>
        <end position="146"/>
    </location>
</feature>
<feature type="transmembrane region" description="Helical" evidence="1">
    <location>
        <begin position="98"/>
        <end position="120"/>
    </location>
</feature>
<accession>A0ABN1GBH0</accession>
<comment type="caution">
    <text evidence="2">The sequence shown here is derived from an EMBL/GenBank/DDBJ whole genome shotgun (WGS) entry which is preliminary data.</text>
</comment>
<feature type="transmembrane region" description="Helical" evidence="1">
    <location>
        <begin position="158"/>
        <end position="181"/>
    </location>
</feature>
<name>A0ABN1GBH0_9BACI</name>
<feature type="transmembrane region" description="Helical" evidence="1">
    <location>
        <begin position="36"/>
        <end position="54"/>
    </location>
</feature>
<dbReference type="EMBL" id="BAAADS010000018">
    <property type="protein sequence ID" value="GAA0608051.1"/>
    <property type="molecule type" value="Genomic_DNA"/>
</dbReference>
<reference evidence="2 3" key="1">
    <citation type="journal article" date="2019" name="Int. J. Syst. Evol. Microbiol.">
        <title>The Global Catalogue of Microorganisms (GCM) 10K type strain sequencing project: providing services to taxonomists for standard genome sequencing and annotation.</title>
        <authorList>
            <consortium name="The Broad Institute Genomics Platform"/>
            <consortium name="The Broad Institute Genome Sequencing Center for Infectious Disease"/>
            <person name="Wu L."/>
            <person name="Ma J."/>
        </authorList>
    </citation>
    <scope>NUCLEOTIDE SEQUENCE [LARGE SCALE GENOMIC DNA]</scope>
    <source>
        <strain evidence="2 3">JCM 15395</strain>
    </source>
</reference>
<evidence type="ECO:0000256" key="1">
    <source>
        <dbReference type="SAM" id="Phobius"/>
    </source>
</evidence>
<organism evidence="2 3">
    <name type="scientific">Virgibacillus siamensis</name>
    <dbReference type="NCBI Taxonomy" id="480071"/>
    <lineage>
        <taxon>Bacteria</taxon>
        <taxon>Bacillati</taxon>
        <taxon>Bacillota</taxon>
        <taxon>Bacilli</taxon>
        <taxon>Bacillales</taxon>
        <taxon>Bacillaceae</taxon>
        <taxon>Virgibacillus</taxon>
    </lineage>
</organism>
<keyword evidence="3" id="KW-1185">Reference proteome</keyword>
<gene>
    <name evidence="2" type="ORF">GCM10009001_26760</name>
</gene>
<dbReference type="RefSeq" id="WP_343814044.1">
    <property type="nucleotide sequence ID" value="NZ_BAAADS010000018.1"/>
</dbReference>
<dbReference type="Proteomes" id="UP001500866">
    <property type="component" value="Unassembled WGS sequence"/>
</dbReference>